<dbReference type="eggNOG" id="ENOG502S3XU">
    <property type="taxonomic scope" value="Eukaryota"/>
</dbReference>
<feature type="compositionally biased region" description="Basic and acidic residues" evidence="1">
    <location>
        <begin position="428"/>
        <end position="448"/>
    </location>
</feature>
<feature type="compositionally biased region" description="Basic and acidic residues" evidence="1">
    <location>
        <begin position="83"/>
        <end position="100"/>
    </location>
</feature>
<accession>A0A1Y5ID20</accession>
<feature type="region of interest" description="Disordered" evidence="1">
    <location>
        <begin position="127"/>
        <end position="149"/>
    </location>
</feature>
<dbReference type="PANTHER" id="PTHR37028:SF4">
    <property type="entry name" value="ALMS MOTIF DOMAIN-CONTAINING PROTEIN"/>
    <property type="match status" value="1"/>
</dbReference>
<feature type="region of interest" description="Disordered" evidence="1">
    <location>
        <begin position="83"/>
        <end position="104"/>
    </location>
</feature>
<protein>
    <submittedName>
        <fullName evidence="2">Uncharacterized protein</fullName>
    </submittedName>
</protein>
<gene>
    <name evidence="2" type="ORF">BE221DRAFT_71618</name>
</gene>
<feature type="compositionally biased region" description="Basic and acidic residues" evidence="1">
    <location>
        <begin position="15"/>
        <end position="26"/>
    </location>
</feature>
<feature type="region of interest" description="Disordered" evidence="1">
    <location>
        <begin position="213"/>
        <end position="232"/>
    </location>
</feature>
<dbReference type="EMBL" id="KZ155778">
    <property type="protein sequence ID" value="OUS47468.1"/>
    <property type="molecule type" value="Genomic_DNA"/>
</dbReference>
<feature type="region of interest" description="Disordered" evidence="1">
    <location>
        <begin position="15"/>
        <end position="62"/>
    </location>
</feature>
<proteinExistence type="predicted"/>
<name>A0A1Y5ID20_OSTTA</name>
<feature type="region of interest" description="Disordered" evidence="1">
    <location>
        <begin position="175"/>
        <end position="194"/>
    </location>
</feature>
<feature type="compositionally biased region" description="Basic and acidic residues" evidence="1">
    <location>
        <begin position="251"/>
        <end position="260"/>
    </location>
</feature>
<sequence>MDYEWRRRAARVEAAARARATREAAARRRRTGTADGTAGGEVPNAARRERSERLAGRHSRKKVEAEVLARRRMEETFSPRVHVEARRRDASGETTLDKLAKPKTAMWERAANEKAARDAEVFGANCTFAPKTGRKPKASSSKPASERLYELADKKLESREREHARLAAEEMENLTFRPSVRSPPPEVRAKIAKVPPLHERVNDVLRAKERVKETARTKVEDELSKSHTFKPTLNPTSVALAKQRAEIERSMADGADERTSAPRRRFRTDDPDADFTFEPKLVSKSGKVVDELTRRGKLGAGFLERQRDFNEKVARRRAEQQLAKEDDECTFTPDIGNAGEVLRSGGRYVRNLIETPEERARRLAFDDADMKRAKQSAREREHYEQFTYKPKLNEKSRTLAPYGSAIDDLARDERRELARKRAQAEIEREFRQEHTFEPNLDRSSDAQRARHKSQRSMDYGVGGDAVSARIDAYRREKEIALENLRKRAEYRELEECTFWPATTALDTRSMYSPSISKVKGVDSFLQKQAKARQIEEEKRERYARVFYEELDDFDRRHRRTIPEPFSVAENVDEKAARRRKALAEERVRRELEECTFEPVTNASRRS</sequence>
<feature type="compositionally biased region" description="Basic and acidic residues" evidence="1">
    <location>
        <begin position="46"/>
        <end position="55"/>
    </location>
</feature>
<evidence type="ECO:0000313" key="2">
    <source>
        <dbReference type="EMBL" id="OUS47468.1"/>
    </source>
</evidence>
<dbReference type="AlphaFoldDB" id="A0A1Y5ID20"/>
<feature type="region of interest" description="Disordered" evidence="1">
    <location>
        <begin position="251"/>
        <end position="274"/>
    </location>
</feature>
<organism evidence="2">
    <name type="scientific">Ostreococcus tauri</name>
    <name type="common">Marine green alga</name>
    <dbReference type="NCBI Taxonomy" id="70448"/>
    <lineage>
        <taxon>Eukaryota</taxon>
        <taxon>Viridiplantae</taxon>
        <taxon>Chlorophyta</taxon>
        <taxon>Mamiellophyceae</taxon>
        <taxon>Mamiellales</taxon>
        <taxon>Bathycoccaceae</taxon>
        <taxon>Ostreococcus</taxon>
    </lineage>
</organism>
<dbReference type="PANTHER" id="PTHR37028">
    <property type="entry name" value="UNNAMED PRODUCT-RELATED"/>
    <property type="match status" value="1"/>
</dbReference>
<dbReference type="Proteomes" id="UP000195557">
    <property type="component" value="Unassembled WGS sequence"/>
</dbReference>
<feature type="compositionally biased region" description="Basic and acidic residues" evidence="1">
    <location>
        <begin position="213"/>
        <end position="225"/>
    </location>
</feature>
<feature type="region of interest" description="Disordered" evidence="1">
    <location>
        <begin position="428"/>
        <end position="460"/>
    </location>
</feature>
<reference evidence="2" key="1">
    <citation type="submission" date="2017-04" db="EMBL/GenBank/DDBJ databases">
        <title>Population genomics of picophytoplankton unveils novel chromosome hypervariability.</title>
        <authorList>
            <consortium name="DOE Joint Genome Institute"/>
            <person name="Blanc-Mathieu R."/>
            <person name="Krasovec M."/>
            <person name="Hebrard M."/>
            <person name="Yau S."/>
            <person name="Desgranges E."/>
            <person name="Martin J."/>
            <person name="Schackwitz W."/>
            <person name="Kuo A."/>
            <person name="Salin G."/>
            <person name="Donnadieu C."/>
            <person name="Desdevises Y."/>
            <person name="Sanchez-Ferandin S."/>
            <person name="Moreau H."/>
            <person name="Rivals E."/>
            <person name="Grigoriev I.V."/>
            <person name="Grimsley N."/>
            <person name="Eyre-Walker A."/>
            <person name="Piganeau G."/>
        </authorList>
    </citation>
    <scope>NUCLEOTIDE SEQUENCE [LARGE SCALE GENOMIC DNA]</scope>
    <source>
        <strain evidence="2">RCC 1115</strain>
    </source>
</reference>
<evidence type="ECO:0000256" key="1">
    <source>
        <dbReference type="SAM" id="MobiDB-lite"/>
    </source>
</evidence>